<dbReference type="InterPro" id="IPR027417">
    <property type="entry name" value="P-loop_NTPase"/>
</dbReference>
<sequence length="324" mass="37150">MKLGVTVGKFYPFHRGHDYLIRQAKAQVEQLVVVVGAKPEQAIPGSLRANWIRVMHPDVEVYKTLDDLPEAPEPWAKRTLELLTGREPDVAFTSEAYGEPWAAFMGARHIAIDCPREAFPISGTQLRQDLGTHWQMLTPPAKAYFAKRIAVVGVESSGTTSLARSLAEQYQTVWVPEYGRWYWEGRQYLPDSHDWDSEEFIQIAQGQIAWEEALAIRANRLVVCDTDPLATCIWHRRYLGSDCEKLEQIAASRNYDLYFLTIPDFGFVQDGTRESESLRMTMHQWFLEQLEGQGKRYIVLEGSHERRMIQATEAIAQILKFPSF</sequence>
<dbReference type="NCBIfam" id="TIGR00125">
    <property type="entry name" value="cyt_tran_rel"/>
    <property type="match status" value="1"/>
</dbReference>
<feature type="domain" description="Cytidyltransferase-like" evidence="1">
    <location>
        <begin position="5"/>
        <end position="41"/>
    </location>
</feature>
<dbReference type="Pfam" id="PF01467">
    <property type="entry name" value="CTP_transf_like"/>
    <property type="match status" value="1"/>
</dbReference>
<dbReference type="InterPro" id="IPR014729">
    <property type="entry name" value="Rossmann-like_a/b/a_fold"/>
</dbReference>
<accession>A0ABS3FPU9</accession>
<keyword evidence="4" id="KW-1185">Reference proteome</keyword>
<evidence type="ECO:0000313" key="3">
    <source>
        <dbReference type="EMBL" id="MBO0349147.1"/>
    </source>
</evidence>
<dbReference type="SUPFAM" id="SSF52540">
    <property type="entry name" value="P-loop containing nucleoside triphosphate hydrolases"/>
    <property type="match status" value="1"/>
</dbReference>
<gene>
    <name evidence="3" type="ORF">J0895_08525</name>
</gene>
<evidence type="ECO:0000259" key="2">
    <source>
        <dbReference type="Pfam" id="PF13521"/>
    </source>
</evidence>
<dbReference type="InterPro" id="IPR038727">
    <property type="entry name" value="NadR/Ttd14_AAA_dom"/>
</dbReference>
<dbReference type="InterPro" id="IPR004821">
    <property type="entry name" value="Cyt_trans-like"/>
</dbReference>
<reference evidence="3 4" key="1">
    <citation type="submission" date="2021-03" db="EMBL/GenBank/DDBJ databases">
        <title>Metabolic Capacity of the Antarctic Cyanobacterium Phormidium pseudopriestleyi that Sustains Oxygenic Photosynthesis in the Presence of Hydrogen Sulfide.</title>
        <authorList>
            <person name="Lumian J.E."/>
            <person name="Jungblut A.D."/>
            <person name="Dillon M.L."/>
            <person name="Hawes I."/>
            <person name="Doran P.T."/>
            <person name="Mackey T.J."/>
            <person name="Dick G.J."/>
            <person name="Grettenberger C.L."/>
            <person name="Sumner D.Y."/>
        </authorList>
    </citation>
    <scope>NUCLEOTIDE SEQUENCE [LARGE SCALE GENOMIC DNA]</scope>
    <source>
        <strain evidence="3 4">FRX01</strain>
    </source>
</reference>
<dbReference type="RefSeq" id="WP_207087683.1">
    <property type="nucleotide sequence ID" value="NZ_JAFLQW010000232.1"/>
</dbReference>
<name>A0ABS3FPU9_9CYAN</name>
<feature type="domain" description="NadR/Ttd14 AAA" evidence="2">
    <location>
        <begin position="148"/>
        <end position="307"/>
    </location>
</feature>
<dbReference type="EMBL" id="JAFLQW010000232">
    <property type="protein sequence ID" value="MBO0349147.1"/>
    <property type="molecule type" value="Genomic_DNA"/>
</dbReference>
<dbReference type="Proteomes" id="UP000664844">
    <property type="component" value="Unassembled WGS sequence"/>
</dbReference>
<comment type="caution">
    <text evidence="3">The sequence shown here is derived from an EMBL/GenBank/DDBJ whole genome shotgun (WGS) entry which is preliminary data.</text>
</comment>
<dbReference type="PANTHER" id="PTHR37512:SF1">
    <property type="entry name" value="NADR_TTD14 AAA DOMAIN-CONTAINING PROTEIN"/>
    <property type="match status" value="1"/>
</dbReference>
<dbReference type="InterPro" id="IPR052735">
    <property type="entry name" value="NAD_biosynth-regulator"/>
</dbReference>
<organism evidence="3 4">
    <name type="scientific">Phormidium pseudopriestleyi FRX01</name>
    <dbReference type="NCBI Taxonomy" id="1759528"/>
    <lineage>
        <taxon>Bacteria</taxon>
        <taxon>Bacillati</taxon>
        <taxon>Cyanobacteriota</taxon>
        <taxon>Cyanophyceae</taxon>
        <taxon>Oscillatoriophycideae</taxon>
        <taxon>Oscillatoriales</taxon>
        <taxon>Oscillatoriaceae</taxon>
        <taxon>Phormidium</taxon>
    </lineage>
</organism>
<dbReference type="PANTHER" id="PTHR37512">
    <property type="entry name" value="TRIFUNCTIONAL NAD BIOSYNTHESIS/REGULATOR PROTEIN NADR"/>
    <property type="match status" value="1"/>
</dbReference>
<evidence type="ECO:0000313" key="4">
    <source>
        <dbReference type="Proteomes" id="UP000664844"/>
    </source>
</evidence>
<dbReference type="Gene3D" id="3.40.50.300">
    <property type="entry name" value="P-loop containing nucleotide triphosphate hydrolases"/>
    <property type="match status" value="1"/>
</dbReference>
<evidence type="ECO:0000259" key="1">
    <source>
        <dbReference type="Pfam" id="PF01467"/>
    </source>
</evidence>
<dbReference type="Gene3D" id="3.40.50.620">
    <property type="entry name" value="HUPs"/>
    <property type="match status" value="1"/>
</dbReference>
<proteinExistence type="predicted"/>
<dbReference type="Pfam" id="PF13521">
    <property type="entry name" value="AAA_28"/>
    <property type="match status" value="1"/>
</dbReference>
<dbReference type="SUPFAM" id="SSF52374">
    <property type="entry name" value="Nucleotidylyl transferase"/>
    <property type="match status" value="1"/>
</dbReference>
<protein>
    <submittedName>
        <fullName evidence="3">AAA family ATPase</fullName>
    </submittedName>
</protein>